<dbReference type="AlphaFoldDB" id="A0A210QBG1"/>
<proteinExistence type="predicted"/>
<evidence type="ECO:0000256" key="1">
    <source>
        <dbReference type="ARBA" id="ARBA00004496"/>
    </source>
</evidence>
<dbReference type="GO" id="GO:0005886">
    <property type="term" value="C:plasma membrane"/>
    <property type="evidence" value="ECO:0007669"/>
    <property type="project" value="TreeGrafter"/>
</dbReference>
<feature type="region of interest" description="Disordered" evidence="4">
    <location>
        <begin position="370"/>
        <end position="395"/>
    </location>
</feature>
<feature type="region of interest" description="Disordered" evidence="4">
    <location>
        <begin position="254"/>
        <end position="285"/>
    </location>
</feature>
<dbReference type="InterPro" id="IPR011993">
    <property type="entry name" value="PH-like_dom_sf"/>
</dbReference>
<dbReference type="Proteomes" id="UP000242188">
    <property type="component" value="Unassembled WGS sequence"/>
</dbReference>
<feature type="region of interest" description="Disordered" evidence="4">
    <location>
        <begin position="105"/>
        <end position="212"/>
    </location>
</feature>
<keyword evidence="3" id="KW-0597">Phosphoprotein</keyword>
<feature type="region of interest" description="Disordered" evidence="4">
    <location>
        <begin position="582"/>
        <end position="614"/>
    </location>
</feature>
<dbReference type="PANTHER" id="PTHR15129">
    <property type="entry name" value="SRC-ASSOCIATED ADAPTOR PROTEIN"/>
    <property type="match status" value="1"/>
</dbReference>
<dbReference type="GO" id="GO:0016301">
    <property type="term" value="F:kinase activity"/>
    <property type="evidence" value="ECO:0007669"/>
    <property type="project" value="UniProtKB-KW"/>
</dbReference>
<feature type="compositionally biased region" description="Acidic residues" evidence="4">
    <location>
        <begin position="605"/>
        <end position="614"/>
    </location>
</feature>
<evidence type="ECO:0000259" key="5">
    <source>
        <dbReference type="PROSITE" id="PS50003"/>
    </source>
</evidence>
<gene>
    <name evidence="6" type="ORF">KP79_PYT03761</name>
</gene>
<dbReference type="Pfam" id="PF00169">
    <property type="entry name" value="PH"/>
    <property type="match status" value="1"/>
</dbReference>
<evidence type="ECO:0000256" key="4">
    <source>
        <dbReference type="SAM" id="MobiDB-lite"/>
    </source>
</evidence>
<dbReference type="PANTHER" id="PTHR15129:SF0">
    <property type="entry name" value="SH3 DOMAIN-CONTAINING PROTEIN"/>
    <property type="match status" value="1"/>
</dbReference>
<sequence>MSSFEEHLPIVGVDDLAHPTAEGYLEKKRKDKKFRSEKLQKRWCVIHGGNFYYFNKCTDIRQKGCFSLKGYSFRKLGNLSFAIVCEGKRPYEFVAPSKDEAEKFRKAITGGKSPRKTLRKSDSYPGVEPAPPVSPTRDRSISIPTDKKSEQMPYKSKTRSHTPDPFQRSPNTHSQYRSNTLGSSDYGKTRTGSPNTQLQKTQSSPYCDRSTVHKQCPELPTRNKLDVDEYGYANVGVRKKGLLPVVVVENNENLMNQQQFSSSDDSDSDYDTVPESVPPFPAPRHKQVEKLLSISAQENKRSMALDRQKMPFPGLTSQSHESSDDDQDYDSPKDLPLRPESDYDLVGKFLRKPKESFDIGSTGDDDCYIDASKLDSVPNTNRQQRSNQPPRAPSKLGIQQLEDDIYFEPTSEFGHVEQISRSQIQNILCTDDENPYFIPSEESGHSKNDEPSYFKPNLDCDKSRFDEENPYFEPISDYDMPEVAVAGSFQTPKSKSPLGRTKSQENDGYIKVPGNTKMTSSRNSDGYSKPEEMVWLKRKPATAAATNKKSDLFTDDSVIYVNLPFAINKSSQMKQMEQQMELSSTINSKNTMKLQNSMEDSSYSDSDDEDYITI</sequence>
<keyword evidence="7" id="KW-1185">Reference proteome</keyword>
<organism evidence="6 7">
    <name type="scientific">Mizuhopecten yessoensis</name>
    <name type="common">Japanese scallop</name>
    <name type="synonym">Patinopecten yessoensis</name>
    <dbReference type="NCBI Taxonomy" id="6573"/>
    <lineage>
        <taxon>Eukaryota</taxon>
        <taxon>Metazoa</taxon>
        <taxon>Spiralia</taxon>
        <taxon>Lophotrochozoa</taxon>
        <taxon>Mollusca</taxon>
        <taxon>Bivalvia</taxon>
        <taxon>Autobranchia</taxon>
        <taxon>Pteriomorphia</taxon>
        <taxon>Pectinida</taxon>
        <taxon>Pectinoidea</taxon>
        <taxon>Pectinidae</taxon>
        <taxon>Mizuhopecten</taxon>
    </lineage>
</organism>
<dbReference type="SMART" id="SM00233">
    <property type="entry name" value="PH"/>
    <property type="match status" value="1"/>
</dbReference>
<dbReference type="STRING" id="6573.A0A210QBG1"/>
<dbReference type="InterPro" id="IPR001849">
    <property type="entry name" value="PH_domain"/>
</dbReference>
<feature type="region of interest" description="Disordered" evidence="4">
    <location>
        <begin position="489"/>
        <end position="529"/>
    </location>
</feature>
<dbReference type="OrthoDB" id="243840at2759"/>
<feature type="compositionally biased region" description="Basic and acidic residues" evidence="4">
    <location>
        <begin position="330"/>
        <end position="341"/>
    </location>
</feature>
<keyword evidence="6" id="KW-0808">Transferase</keyword>
<evidence type="ECO:0000313" key="6">
    <source>
        <dbReference type="EMBL" id="OWF46067.1"/>
    </source>
</evidence>
<comment type="subcellular location">
    <subcellularLocation>
        <location evidence="1">Cytoplasm</location>
    </subcellularLocation>
</comment>
<feature type="compositionally biased region" description="Basic and acidic residues" evidence="4">
    <location>
        <begin position="136"/>
        <end position="150"/>
    </location>
</feature>
<feature type="compositionally biased region" description="Polar residues" evidence="4">
    <location>
        <begin position="516"/>
        <end position="526"/>
    </location>
</feature>
<name>A0A210QBG1_MIZYE</name>
<evidence type="ECO:0000256" key="3">
    <source>
        <dbReference type="ARBA" id="ARBA00022553"/>
    </source>
</evidence>
<dbReference type="PROSITE" id="PS50003">
    <property type="entry name" value="PH_DOMAIN"/>
    <property type="match status" value="1"/>
</dbReference>
<evidence type="ECO:0000256" key="2">
    <source>
        <dbReference type="ARBA" id="ARBA00022490"/>
    </source>
</evidence>
<feature type="compositionally biased region" description="Polar residues" evidence="4">
    <location>
        <begin position="168"/>
        <end position="183"/>
    </location>
</feature>
<feature type="compositionally biased region" description="Polar residues" evidence="4">
    <location>
        <begin position="585"/>
        <end position="596"/>
    </location>
</feature>
<feature type="domain" description="PH" evidence="5">
    <location>
        <begin position="18"/>
        <end position="113"/>
    </location>
</feature>
<feature type="compositionally biased region" description="Polar residues" evidence="4">
    <location>
        <begin position="190"/>
        <end position="205"/>
    </location>
</feature>
<dbReference type="GO" id="GO:0005737">
    <property type="term" value="C:cytoplasm"/>
    <property type="evidence" value="ECO:0007669"/>
    <property type="project" value="UniProtKB-SubCell"/>
</dbReference>
<dbReference type="InterPro" id="IPR037781">
    <property type="entry name" value="SKAP_fam"/>
</dbReference>
<dbReference type="EMBL" id="NEDP02004288">
    <property type="protein sequence ID" value="OWF46067.1"/>
    <property type="molecule type" value="Genomic_DNA"/>
</dbReference>
<evidence type="ECO:0000313" key="7">
    <source>
        <dbReference type="Proteomes" id="UP000242188"/>
    </source>
</evidence>
<feature type="compositionally biased region" description="Polar residues" evidence="4">
    <location>
        <begin position="377"/>
        <end position="389"/>
    </location>
</feature>
<dbReference type="Gene3D" id="2.30.29.30">
    <property type="entry name" value="Pleckstrin-homology domain (PH domain)/Phosphotyrosine-binding domain (PTB)"/>
    <property type="match status" value="1"/>
</dbReference>
<comment type="caution">
    <text evidence="6">The sequence shown here is derived from an EMBL/GenBank/DDBJ whole genome shotgun (WGS) entry which is preliminary data.</text>
</comment>
<keyword evidence="6" id="KW-0418">Kinase</keyword>
<keyword evidence="2" id="KW-0963">Cytoplasm</keyword>
<accession>A0A210QBG1</accession>
<reference evidence="6 7" key="1">
    <citation type="journal article" date="2017" name="Nat. Ecol. Evol.">
        <title>Scallop genome provides insights into evolution of bilaterian karyotype and development.</title>
        <authorList>
            <person name="Wang S."/>
            <person name="Zhang J."/>
            <person name="Jiao W."/>
            <person name="Li J."/>
            <person name="Xun X."/>
            <person name="Sun Y."/>
            <person name="Guo X."/>
            <person name="Huan P."/>
            <person name="Dong B."/>
            <person name="Zhang L."/>
            <person name="Hu X."/>
            <person name="Sun X."/>
            <person name="Wang J."/>
            <person name="Zhao C."/>
            <person name="Wang Y."/>
            <person name="Wang D."/>
            <person name="Huang X."/>
            <person name="Wang R."/>
            <person name="Lv J."/>
            <person name="Li Y."/>
            <person name="Zhang Z."/>
            <person name="Liu B."/>
            <person name="Lu W."/>
            <person name="Hui Y."/>
            <person name="Liang J."/>
            <person name="Zhou Z."/>
            <person name="Hou R."/>
            <person name="Li X."/>
            <person name="Liu Y."/>
            <person name="Li H."/>
            <person name="Ning X."/>
            <person name="Lin Y."/>
            <person name="Zhao L."/>
            <person name="Xing Q."/>
            <person name="Dou J."/>
            <person name="Li Y."/>
            <person name="Mao J."/>
            <person name="Guo H."/>
            <person name="Dou H."/>
            <person name="Li T."/>
            <person name="Mu C."/>
            <person name="Jiang W."/>
            <person name="Fu Q."/>
            <person name="Fu X."/>
            <person name="Miao Y."/>
            <person name="Liu J."/>
            <person name="Yu Q."/>
            <person name="Li R."/>
            <person name="Liao H."/>
            <person name="Li X."/>
            <person name="Kong Y."/>
            <person name="Jiang Z."/>
            <person name="Chourrout D."/>
            <person name="Li R."/>
            <person name="Bao Z."/>
        </authorList>
    </citation>
    <scope>NUCLEOTIDE SEQUENCE [LARGE SCALE GENOMIC DNA]</scope>
    <source>
        <strain evidence="6 7">PY_sf001</strain>
    </source>
</reference>
<dbReference type="SUPFAM" id="SSF50729">
    <property type="entry name" value="PH domain-like"/>
    <property type="match status" value="1"/>
</dbReference>
<feature type="region of interest" description="Disordered" evidence="4">
    <location>
        <begin position="301"/>
        <end position="341"/>
    </location>
</feature>
<protein>
    <submittedName>
        <fullName evidence="6">Src kinase-associated phosphoprotein 1</fullName>
    </submittedName>
</protein>